<evidence type="ECO:0000313" key="4">
    <source>
        <dbReference type="Proteomes" id="UP000267250"/>
    </source>
</evidence>
<dbReference type="Proteomes" id="UP000267250">
    <property type="component" value="Chromosome"/>
</dbReference>
<organism evidence="3 4">
    <name type="scientific">Anoxybacter fermentans</name>
    <dbReference type="NCBI Taxonomy" id="1323375"/>
    <lineage>
        <taxon>Bacteria</taxon>
        <taxon>Bacillati</taxon>
        <taxon>Bacillota</taxon>
        <taxon>Clostridia</taxon>
        <taxon>Halanaerobiales</taxon>
        <taxon>Anoxybacter</taxon>
    </lineage>
</organism>
<keyword evidence="1" id="KW-0680">Restriction system</keyword>
<proteinExistence type="predicted"/>
<keyword evidence="2" id="KW-0238">DNA-binding</keyword>
<dbReference type="EMBL" id="CP016379">
    <property type="protein sequence ID" value="AZR72341.1"/>
    <property type="molecule type" value="Genomic_DNA"/>
</dbReference>
<reference evidence="3 4" key="1">
    <citation type="submission" date="2016-07" db="EMBL/GenBank/DDBJ databases">
        <title>Genome and transcriptome analysis of iron-reducing fermentative bacteria Anoxybacter fermentans.</title>
        <authorList>
            <person name="Zeng X."/>
            <person name="Shao Z."/>
        </authorList>
    </citation>
    <scope>NUCLEOTIDE SEQUENCE [LARGE SCALE GENOMIC DNA]</scope>
    <source>
        <strain evidence="3 4">DY22613</strain>
    </source>
</reference>
<dbReference type="RefSeq" id="WP_205665693.1">
    <property type="nucleotide sequence ID" value="NZ_CP016379.1"/>
</dbReference>
<evidence type="ECO:0000256" key="2">
    <source>
        <dbReference type="ARBA" id="ARBA00023125"/>
    </source>
</evidence>
<accession>A0A3S9SVL5</accession>
<dbReference type="InterPro" id="IPR044946">
    <property type="entry name" value="Restrct_endonuc_typeI_TRD_sf"/>
</dbReference>
<dbReference type="KEGG" id="aft:BBF96_02400"/>
<dbReference type="SUPFAM" id="SSF116734">
    <property type="entry name" value="DNA methylase specificity domain"/>
    <property type="match status" value="1"/>
</dbReference>
<evidence type="ECO:0000256" key="1">
    <source>
        <dbReference type="ARBA" id="ARBA00022747"/>
    </source>
</evidence>
<gene>
    <name evidence="3" type="ORF">BBF96_02400</name>
</gene>
<evidence type="ECO:0000313" key="3">
    <source>
        <dbReference type="EMBL" id="AZR72341.1"/>
    </source>
</evidence>
<dbReference type="Gene3D" id="3.90.220.20">
    <property type="entry name" value="DNA methylase specificity domains"/>
    <property type="match status" value="1"/>
</dbReference>
<name>A0A3S9SVL5_9FIRM</name>
<sequence length="88" mass="10204">MEIKRIKYTTYVKGRIGWHGLHSAEFIEEGPYLVMGIDFVNRIINWEICYHISMKIFEEAPEIQLKENDLLITKDGTPGKIALVVNKP</sequence>
<dbReference type="GO" id="GO:0009307">
    <property type="term" value="P:DNA restriction-modification system"/>
    <property type="evidence" value="ECO:0007669"/>
    <property type="project" value="UniProtKB-KW"/>
</dbReference>
<dbReference type="GO" id="GO:0003677">
    <property type="term" value="F:DNA binding"/>
    <property type="evidence" value="ECO:0007669"/>
    <property type="project" value="UniProtKB-KW"/>
</dbReference>
<dbReference type="AlphaFoldDB" id="A0A3S9SVL5"/>
<keyword evidence="4" id="KW-1185">Reference proteome</keyword>
<protein>
    <submittedName>
        <fullName evidence="3">Uncharacterized protein</fullName>
    </submittedName>
</protein>